<keyword evidence="2" id="KW-1185">Reference proteome</keyword>
<dbReference type="InterPro" id="IPR006597">
    <property type="entry name" value="Sel1-like"/>
</dbReference>
<feature type="non-terminal residue" evidence="1">
    <location>
        <position position="1"/>
    </location>
</feature>
<evidence type="ECO:0000313" key="2">
    <source>
        <dbReference type="Proteomes" id="UP000269721"/>
    </source>
</evidence>
<sequence length="49" mass="5683">GDVDAQEELGECYLGGDGVKRDKRMATKWFRQAERQGTRLVQSSWIWKP</sequence>
<evidence type="ECO:0000313" key="1">
    <source>
        <dbReference type="EMBL" id="RKO91129.1"/>
    </source>
</evidence>
<dbReference type="EMBL" id="KZ995218">
    <property type="protein sequence ID" value="RKO91129.1"/>
    <property type="molecule type" value="Genomic_DNA"/>
</dbReference>
<dbReference type="OrthoDB" id="2148946at2759"/>
<evidence type="ECO:0008006" key="3">
    <source>
        <dbReference type="Google" id="ProtNLM"/>
    </source>
</evidence>
<proteinExistence type="predicted"/>
<accession>A0A4P9WEH9</accession>
<protein>
    <recommendedName>
        <fullName evidence="3">HCP-like protein</fullName>
    </recommendedName>
</protein>
<organism evidence="1 2">
    <name type="scientific">Blyttiomyces helicus</name>
    <dbReference type="NCBI Taxonomy" id="388810"/>
    <lineage>
        <taxon>Eukaryota</taxon>
        <taxon>Fungi</taxon>
        <taxon>Fungi incertae sedis</taxon>
        <taxon>Chytridiomycota</taxon>
        <taxon>Chytridiomycota incertae sedis</taxon>
        <taxon>Chytridiomycetes</taxon>
        <taxon>Chytridiomycetes incertae sedis</taxon>
        <taxon>Blyttiomyces</taxon>
    </lineage>
</organism>
<dbReference type="AlphaFoldDB" id="A0A4P9WEH9"/>
<reference evidence="2" key="1">
    <citation type="journal article" date="2018" name="Nat. Microbiol.">
        <title>Leveraging single-cell genomics to expand the fungal tree of life.</title>
        <authorList>
            <person name="Ahrendt S.R."/>
            <person name="Quandt C.A."/>
            <person name="Ciobanu D."/>
            <person name="Clum A."/>
            <person name="Salamov A."/>
            <person name="Andreopoulos B."/>
            <person name="Cheng J.F."/>
            <person name="Woyke T."/>
            <person name="Pelin A."/>
            <person name="Henrissat B."/>
            <person name="Reynolds N.K."/>
            <person name="Benny G.L."/>
            <person name="Smith M.E."/>
            <person name="James T.Y."/>
            <person name="Grigoriev I.V."/>
        </authorList>
    </citation>
    <scope>NUCLEOTIDE SEQUENCE [LARGE SCALE GENOMIC DNA]</scope>
</reference>
<name>A0A4P9WEH9_9FUNG</name>
<dbReference type="Proteomes" id="UP000269721">
    <property type="component" value="Unassembled WGS sequence"/>
</dbReference>
<dbReference type="InterPro" id="IPR011990">
    <property type="entry name" value="TPR-like_helical_dom_sf"/>
</dbReference>
<dbReference type="SUPFAM" id="SSF81901">
    <property type="entry name" value="HCP-like"/>
    <property type="match status" value="1"/>
</dbReference>
<dbReference type="SMART" id="SM00671">
    <property type="entry name" value="SEL1"/>
    <property type="match status" value="1"/>
</dbReference>
<dbReference type="Pfam" id="PF08238">
    <property type="entry name" value="Sel1"/>
    <property type="match status" value="1"/>
</dbReference>
<gene>
    <name evidence="1" type="ORF">BDK51DRAFT_22447</name>
</gene>
<dbReference type="Gene3D" id="1.25.40.10">
    <property type="entry name" value="Tetratricopeptide repeat domain"/>
    <property type="match status" value="1"/>
</dbReference>